<feature type="signal peptide" evidence="1">
    <location>
        <begin position="1"/>
        <end position="28"/>
    </location>
</feature>
<protein>
    <submittedName>
        <fullName evidence="2">Uncharacterized conserved protein, DUF2141 family</fullName>
    </submittedName>
</protein>
<name>A0A286G1X8_9PROT</name>
<dbReference type="InterPro" id="IPR018673">
    <property type="entry name" value="DUF2141"/>
</dbReference>
<feature type="chain" id="PRO_5013171394" evidence="1">
    <location>
        <begin position="29"/>
        <end position="161"/>
    </location>
</feature>
<dbReference type="RefSeq" id="WP_097277157.1">
    <property type="nucleotide sequence ID" value="NZ_OCNJ01000001.1"/>
</dbReference>
<dbReference type="Pfam" id="PF09912">
    <property type="entry name" value="DUF2141"/>
    <property type="match status" value="1"/>
</dbReference>
<evidence type="ECO:0000256" key="1">
    <source>
        <dbReference type="SAM" id="SignalP"/>
    </source>
</evidence>
<organism evidence="2 3">
    <name type="scientific">Caenispirillum bisanense</name>
    <dbReference type="NCBI Taxonomy" id="414052"/>
    <lineage>
        <taxon>Bacteria</taxon>
        <taxon>Pseudomonadati</taxon>
        <taxon>Pseudomonadota</taxon>
        <taxon>Alphaproteobacteria</taxon>
        <taxon>Rhodospirillales</taxon>
        <taxon>Novispirillaceae</taxon>
        <taxon>Caenispirillum</taxon>
    </lineage>
</organism>
<keyword evidence="3" id="KW-1185">Reference proteome</keyword>
<dbReference type="EMBL" id="OCNJ01000001">
    <property type="protein sequence ID" value="SOD89540.1"/>
    <property type="molecule type" value="Genomic_DNA"/>
</dbReference>
<sequence>MFRCRIPLRPLALTAILAVAAPVVPAIAAADQSASLSDGVRLKVRAEHVESDRGMVRVALFESPESFEKPDGTAPTQVQDLPAAPGRVTAVFDGLEPGRRYAVRVLHDENGNGRLDRALGFFVIEGEGVSNAADPRHAAFDEAAFAAPENGAMVITVPLRY</sequence>
<dbReference type="Proteomes" id="UP000219621">
    <property type="component" value="Unassembled WGS sequence"/>
</dbReference>
<gene>
    <name evidence="2" type="ORF">SAMN05421508_101253</name>
</gene>
<dbReference type="AlphaFoldDB" id="A0A286G1X8"/>
<dbReference type="OrthoDB" id="7189112at2"/>
<evidence type="ECO:0000313" key="3">
    <source>
        <dbReference type="Proteomes" id="UP000219621"/>
    </source>
</evidence>
<keyword evidence="1" id="KW-0732">Signal</keyword>
<accession>A0A286G1X8</accession>
<proteinExistence type="predicted"/>
<evidence type="ECO:0000313" key="2">
    <source>
        <dbReference type="EMBL" id="SOD89540.1"/>
    </source>
</evidence>
<reference evidence="2 3" key="1">
    <citation type="submission" date="2017-09" db="EMBL/GenBank/DDBJ databases">
        <authorList>
            <person name="Ehlers B."/>
            <person name="Leendertz F.H."/>
        </authorList>
    </citation>
    <scope>NUCLEOTIDE SEQUENCE [LARGE SCALE GENOMIC DNA]</scope>
    <source>
        <strain evidence="2 3">USBA 140</strain>
    </source>
</reference>